<dbReference type="EMBL" id="AVOT02158397">
    <property type="protein sequence ID" value="MBW0594091.1"/>
    <property type="molecule type" value="Genomic_DNA"/>
</dbReference>
<accession>A0A9Q3L7Z6</accession>
<dbReference type="Proteomes" id="UP000765509">
    <property type="component" value="Unassembled WGS sequence"/>
</dbReference>
<keyword evidence="3" id="KW-1185">Reference proteome</keyword>
<feature type="region of interest" description="Disordered" evidence="1">
    <location>
        <begin position="1"/>
        <end position="20"/>
    </location>
</feature>
<dbReference type="AlphaFoldDB" id="A0A9Q3L7Z6"/>
<organism evidence="2 3">
    <name type="scientific">Austropuccinia psidii MF-1</name>
    <dbReference type="NCBI Taxonomy" id="1389203"/>
    <lineage>
        <taxon>Eukaryota</taxon>
        <taxon>Fungi</taxon>
        <taxon>Dikarya</taxon>
        <taxon>Basidiomycota</taxon>
        <taxon>Pucciniomycotina</taxon>
        <taxon>Pucciniomycetes</taxon>
        <taxon>Pucciniales</taxon>
        <taxon>Sphaerophragmiaceae</taxon>
        <taxon>Austropuccinia</taxon>
    </lineage>
</organism>
<evidence type="ECO:0000313" key="2">
    <source>
        <dbReference type="EMBL" id="MBW0594091.1"/>
    </source>
</evidence>
<protein>
    <submittedName>
        <fullName evidence="2">Uncharacterized protein</fullName>
    </submittedName>
</protein>
<reference evidence="2" key="1">
    <citation type="submission" date="2021-03" db="EMBL/GenBank/DDBJ databases">
        <title>Draft genome sequence of rust myrtle Austropuccinia psidii MF-1, a brazilian biotype.</title>
        <authorList>
            <person name="Quecine M.C."/>
            <person name="Pachon D.M.R."/>
            <person name="Bonatelli M.L."/>
            <person name="Correr F.H."/>
            <person name="Franceschini L.M."/>
            <person name="Leite T.F."/>
            <person name="Margarido G.R.A."/>
            <person name="Almeida C.A."/>
            <person name="Ferrarezi J.A."/>
            <person name="Labate C.A."/>
        </authorList>
    </citation>
    <scope>NUCLEOTIDE SEQUENCE</scope>
    <source>
        <strain evidence="2">MF-1</strain>
    </source>
</reference>
<name>A0A9Q3L7Z6_9BASI</name>
<evidence type="ECO:0000256" key="1">
    <source>
        <dbReference type="SAM" id="MobiDB-lite"/>
    </source>
</evidence>
<gene>
    <name evidence="2" type="ORF">O181_133806</name>
</gene>
<sequence length="90" mass="9769">MPEPQRTDGGGTEGKDPVSSVSLNLMTRDYGAEEFNLSDYAHHARRNHQGCGAISHFMAPSRSSMWGSKALLGLKQNAGPQIQILEGHFS</sequence>
<proteinExistence type="predicted"/>
<evidence type="ECO:0000313" key="3">
    <source>
        <dbReference type="Proteomes" id="UP000765509"/>
    </source>
</evidence>
<comment type="caution">
    <text evidence="2">The sequence shown here is derived from an EMBL/GenBank/DDBJ whole genome shotgun (WGS) entry which is preliminary data.</text>
</comment>